<sequence length="107" mass="11815">MQFLKLSVLIFLAIILGPIQVSCACNQHYSALRCITSQYVTGERGQPVLVNCKVQRTTRSGQCNEPGSGQSVARYCCVQEFRPRPDGSVDCAQFLADFKSCVPESQH</sequence>
<evidence type="ECO:0000313" key="4">
    <source>
        <dbReference type="Proteomes" id="UP000005240"/>
    </source>
</evidence>
<dbReference type="AlphaFoldDB" id="A0A180GRR5"/>
<feature type="signal peptide" evidence="1">
    <location>
        <begin position="1"/>
        <end position="24"/>
    </location>
</feature>
<dbReference type="EnsemblFungi" id="PTTG_12627-t43_1">
    <property type="protein sequence ID" value="PTTG_12627-t43_1-p1"/>
    <property type="gene ID" value="PTTG_12627"/>
</dbReference>
<reference evidence="3" key="4">
    <citation type="submission" date="2025-05" db="UniProtKB">
        <authorList>
            <consortium name="EnsemblFungi"/>
        </authorList>
    </citation>
    <scope>IDENTIFICATION</scope>
    <source>
        <strain evidence="3">isolate 1-1 / race 1 (BBBD)</strain>
    </source>
</reference>
<gene>
    <name evidence="2" type="ORF">PTTG_12627</name>
</gene>
<dbReference type="Proteomes" id="UP000005240">
    <property type="component" value="Unassembled WGS sequence"/>
</dbReference>
<keyword evidence="4" id="KW-1185">Reference proteome</keyword>
<keyword evidence="1" id="KW-0732">Signal</keyword>
<reference evidence="2" key="2">
    <citation type="submission" date="2016-05" db="EMBL/GenBank/DDBJ databases">
        <title>Comparative analysis highlights variable genome content of wheat rusts and divergence of the mating loci.</title>
        <authorList>
            <person name="Cuomo C.A."/>
            <person name="Bakkeren G."/>
            <person name="Szabo L."/>
            <person name="Khalil H."/>
            <person name="Joly D."/>
            <person name="Goldberg J."/>
            <person name="Young S."/>
            <person name="Zeng Q."/>
            <person name="Fellers J."/>
        </authorList>
    </citation>
    <scope>NUCLEOTIDE SEQUENCE [LARGE SCALE GENOMIC DNA]</scope>
    <source>
        <strain evidence="2">1-1 BBBD Race 1</strain>
    </source>
</reference>
<evidence type="ECO:0000313" key="2">
    <source>
        <dbReference type="EMBL" id="OAV95517.1"/>
    </source>
</evidence>
<dbReference type="EMBL" id="ADAS02000028">
    <property type="protein sequence ID" value="OAV95517.1"/>
    <property type="molecule type" value="Genomic_DNA"/>
</dbReference>
<reference evidence="2" key="1">
    <citation type="submission" date="2009-11" db="EMBL/GenBank/DDBJ databases">
        <authorList>
            <consortium name="The Broad Institute Genome Sequencing Platform"/>
            <person name="Ward D."/>
            <person name="Feldgarden M."/>
            <person name="Earl A."/>
            <person name="Young S.K."/>
            <person name="Zeng Q."/>
            <person name="Koehrsen M."/>
            <person name="Alvarado L."/>
            <person name="Berlin A."/>
            <person name="Bochicchio J."/>
            <person name="Borenstein D."/>
            <person name="Chapman S.B."/>
            <person name="Chen Z."/>
            <person name="Engels R."/>
            <person name="Freedman E."/>
            <person name="Gellesch M."/>
            <person name="Goldberg J."/>
            <person name="Griggs A."/>
            <person name="Gujja S."/>
            <person name="Heilman E."/>
            <person name="Heiman D."/>
            <person name="Hepburn T."/>
            <person name="Howarth C."/>
            <person name="Jen D."/>
            <person name="Larson L."/>
            <person name="Lewis B."/>
            <person name="Mehta T."/>
            <person name="Park D."/>
            <person name="Pearson M."/>
            <person name="Roberts A."/>
            <person name="Saif S."/>
            <person name="Shea T."/>
            <person name="Shenoy N."/>
            <person name="Sisk P."/>
            <person name="Stolte C."/>
            <person name="Sykes S."/>
            <person name="Thomson T."/>
            <person name="Walk T."/>
            <person name="White J."/>
            <person name="Yandava C."/>
            <person name="Izard J."/>
            <person name="Baranova O.V."/>
            <person name="Blanton J.M."/>
            <person name="Tanner A.C."/>
            <person name="Dewhirst F.E."/>
            <person name="Haas B."/>
            <person name="Nusbaum C."/>
            <person name="Birren B."/>
        </authorList>
    </citation>
    <scope>NUCLEOTIDE SEQUENCE [LARGE SCALE GENOMIC DNA]</scope>
    <source>
        <strain evidence="2">1-1 BBBD Race 1</strain>
    </source>
</reference>
<name>A0A180GRR5_PUCT1</name>
<organism evidence="2">
    <name type="scientific">Puccinia triticina (isolate 1-1 / race 1 (BBBD))</name>
    <name type="common">Brown leaf rust fungus</name>
    <dbReference type="NCBI Taxonomy" id="630390"/>
    <lineage>
        <taxon>Eukaryota</taxon>
        <taxon>Fungi</taxon>
        <taxon>Dikarya</taxon>
        <taxon>Basidiomycota</taxon>
        <taxon>Pucciniomycotina</taxon>
        <taxon>Pucciniomycetes</taxon>
        <taxon>Pucciniales</taxon>
        <taxon>Pucciniaceae</taxon>
        <taxon>Puccinia</taxon>
    </lineage>
</organism>
<dbReference type="VEuPathDB" id="FungiDB:PTTG_12627"/>
<feature type="chain" id="PRO_5008110201" evidence="1">
    <location>
        <begin position="25"/>
        <end position="107"/>
    </location>
</feature>
<protein>
    <submittedName>
        <fullName evidence="2 3">Uncharacterized protein</fullName>
    </submittedName>
</protein>
<evidence type="ECO:0000256" key="1">
    <source>
        <dbReference type="SAM" id="SignalP"/>
    </source>
</evidence>
<reference evidence="3 4" key="3">
    <citation type="journal article" date="2017" name="G3 (Bethesda)">
        <title>Comparative analysis highlights variable genome content of wheat rusts and divergence of the mating loci.</title>
        <authorList>
            <person name="Cuomo C.A."/>
            <person name="Bakkeren G."/>
            <person name="Khalil H.B."/>
            <person name="Panwar V."/>
            <person name="Joly D."/>
            <person name="Linning R."/>
            <person name="Sakthikumar S."/>
            <person name="Song X."/>
            <person name="Adiconis X."/>
            <person name="Fan L."/>
            <person name="Goldberg J.M."/>
            <person name="Levin J.Z."/>
            <person name="Young S."/>
            <person name="Zeng Q."/>
            <person name="Anikster Y."/>
            <person name="Bruce M."/>
            <person name="Wang M."/>
            <person name="Yin C."/>
            <person name="McCallum B."/>
            <person name="Szabo L.J."/>
            <person name="Hulbert S."/>
            <person name="Chen X."/>
            <person name="Fellers J.P."/>
        </authorList>
    </citation>
    <scope>NUCLEOTIDE SEQUENCE</scope>
    <source>
        <strain evidence="3">isolate 1-1 / race 1 (BBBD)</strain>
        <strain evidence="4">Isolate 1-1 / race 1 (BBBD)</strain>
    </source>
</reference>
<dbReference type="PROSITE" id="PS51257">
    <property type="entry name" value="PROKAR_LIPOPROTEIN"/>
    <property type="match status" value="1"/>
</dbReference>
<accession>A0A180GRR5</accession>
<proteinExistence type="predicted"/>
<evidence type="ECO:0000313" key="3">
    <source>
        <dbReference type="EnsemblFungi" id="PTTG_12627-t43_1-p1"/>
    </source>
</evidence>